<gene>
    <name evidence="11" type="primary">RMR6</name>
    <name evidence="11" type="ORF">SNAT2548_LOCUS27187</name>
</gene>
<evidence type="ECO:0000256" key="5">
    <source>
        <dbReference type="ARBA" id="ARBA00022771"/>
    </source>
</evidence>
<dbReference type="Proteomes" id="UP000604046">
    <property type="component" value="Unassembled WGS sequence"/>
</dbReference>
<name>A0A812SLN4_9DINO</name>
<evidence type="ECO:0000256" key="8">
    <source>
        <dbReference type="PROSITE-ProRule" id="PRU00175"/>
    </source>
</evidence>
<evidence type="ECO:0000256" key="7">
    <source>
        <dbReference type="ARBA" id="ARBA00022833"/>
    </source>
</evidence>
<dbReference type="Gene3D" id="3.30.40.10">
    <property type="entry name" value="Zinc/RING finger domain, C3HC4 (zinc finger)"/>
    <property type="match status" value="1"/>
</dbReference>
<dbReference type="InterPro" id="IPR001841">
    <property type="entry name" value="Znf_RING"/>
</dbReference>
<protein>
    <recommendedName>
        <fullName evidence="2">RING-type E3 ubiquitin transferase</fullName>
        <ecNumber evidence="2">2.3.2.27</ecNumber>
    </recommendedName>
</protein>
<keyword evidence="9" id="KW-0472">Membrane</keyword>
<evidence type="ECO:0000256" key="9">
    <source>
        <dbReference type="SAM" id="Phobius"/>
    </source>
</evidence>
<evidence type="ECO:0000313" key="11">
    <source>
        <dbReference type="EMBL" id="CAE7484434.1"/>
    </source>
</evidence>
<evidence type="ECO:0000259" key="10">
    <source>
        <dbReference type="PROSITE" id="PS50089"/>
    </source>
</evidence>
<comment type="caution">
    <text evidence="11">The sequence shown here is derived from an EMBL/GenBank/DDBJ whole genome shotgun (WGS) entry which is preliminary data.</text>
</comment>
<feature type="transmembrane region" description="Helical" evidence="9">
    <location>
        <begin position="33"/>
        <end position="52"/>
    </location>
</feature>
<dbReference type="SUPFAM" id="SSF57850">
    <property type="entry name" value="RING/U-box"/>
    <property type="match status" value="1"/>
</dbReference>
<dbReference type="InterPro" id="IPR045191">
    <property type="entry name" value="MBR1/2-like"/>
</dbReference>
<accession>A0A812SLN4</accession>
<dbReference type="OrthoDB" id="408307at2759"/>
<dbReference type="PANTHER" id="PTHR22937:SF163">
    <property type="entry name" value="RING-TYPE E3 UBIQUITIN TRANSFERASE"/>
    <property type="match status" value="1"/>
</dbReference>
<dbReference type="PANTHER" id="PTHR22937">
    <property type="entry name" value="E3 UBIQUITIN-PROTEIN LIGASE RNF165"/>
    <property type="match status" value="1"/>
</dbReference>
<proteinExistence type="predicted"/>
<evidence type="ECO:0000256" key="3">
    <source>
        <dbReference type="ARBA" id="ARBA00022679"/>
    </source>
</evidence>
<keyword evidence="7" id="KW-0862">Zinc</keyword>
<comment type="catalytic activity">
    <reaction evidence="1">
        <text>S-ubiquitinyl-[E2 ubiquitin-conjugating enzyme]-L-cysteine + [acceptor protein]-L-lysine = [E2 ubiquitin-conjugating enzyme]-L-cysteine + N(6)-ubiquitinyl-[acceptor protein]-L-lysine.</text>
        <dbReference type="EC" id="2.3.2.27"/>
    </reaction>
</comment>
<dbReference type="Pfam" id="PF17123">
    <property type="entry name" value="zf-RING_11"/>
    <property type="match status" value="1"/>
</dbReference>
<dbReference type="GO" id="GO:0008270">
    <property type="term" value="F:zinc ion binding"/>
    <property type="evidence" value="ECO:0007669"/>
    <property type="project" value="UniProtKB-KW"/>
</dbReference>
<sequence>MALEIIVSVVLCGVVVSTPSAKAVRHMASSVPFLLVLALSPATILLILFAYFQKVGDGQHANRIRAFVAQSQQKHSKQLREKVQASARIEKATAQVTCIICLEDVESGQPVRRLRCGHLFHPDCICSWCCHKGDWAVLCPTCRDSEPLTGAGAADSAA</sequence>
<dbReference type="SMART" id="SM00184">
    <property type="entry name" value="RING"/>
    <property type="match status" value="1"/>
</dbReference>
<keyword evidence="5 8" id="KW-0863">Zinc-finger</keyword>
<evidence type="ECO:0000313" key="12">
    <source>
        <dbReference type="Proteomes" id="UP000604046"/>
    </source>
</evidence>
<feature type="domain" description="RING-type" evidence="10">
    <location>
        <begin position="98"/>
        <end position="143"/>
    </location>
</feature>
<dbReference type="InterPro" id="IPR013083">
    <property type="entry name" value="Znf_RING/FYVE/PHD"/>
</dbReference>
<keyword evidence="3" id="KW-0808">Transferase</keyword>
<reference evidence="11" key="1">
    <citation type="submission" date="2021-02" db="EMBL/GenBank/DDBJ databases">
        <authorList>
            <person name="Dougan E. K."/>
            <person name="Rhodes N."/>
            <person name="Thang M."/>
            <person name="Chan C."/>
        </authorList>
    </citation>
    <scope>NUCLEOTIDE SEQUENCE</scope>
</reference>
<evidence type="ECO:0000256" key="4">
    <source>
        <dbReference type="ARBA" id="ARBA00022723"/>
    </source>
</evidence>
<dbReference type="GO" id="GO:0061630">
    <property type="term" value="F:ubiquitin protein ligase activity"/>
    <property type="evidence" value="ECO:0007669"/>
    <property type="project" value="UniProtKB-EC"/>
</dbReference>
<evidence type="ECO:0000256" key="2">
    <source>
        <dbReference type="ARBA" id="ARBA00012483"/>
    </source>
</evidence>
<keyword evidence="9" id="KW-0812">Transmembrane</keyword>
<keyword evidence="4" id="KW-0479">Metal-binding</keyword>
<dbReference type="PROSITE" id="PS50089">
    <property type="entry name" value="ZF_RING_2"/>
    <property type="match status" value="1"/>
</dbReference>
<keyword evidence="9" id="KW-1133">Transmembrane helix</keyword>
<dbReference type="EMBL" id="CAJNDS010002457">
    <property type="protein sequence ID" value="CAE7484434.1"/>
    <property type="molecule type" value="Genomic_DNA"/>
</dbReference>
<organism evidence="11 12">
    <name type="scientific">Symbiodinium natans</name>
    <dbReference type="NCBI Taxonomy" id="878477"/>
    <lineage>
        <taxon>Eukaryota</taxon>
        <taxon>Sar</taxon>
        <taxon>Alveolata</taxon>
        <taxon>Dinophyceae</taxon>
        <taxon>Suessiales</taxon>
        <taxon>Symbiodiniaceae</taxon>
        <taxon>Symbiodinium</taxon>
    </lineage>
</organism>
<keyword evidence="6" id="KW-0833">Ubl conjugation pathway</keyword>
<evidence type="ECO:0000256" key="1">
    <source>
        <dbReference type="ARBA" id="ARBA00000900"/>
    </source>
</evidence>
<dbReference type="AlphaFoldDB" id="A0A812SLN4"/>
<keyword evidence="12" id="KW-1185">Reference proteome</keyword>
<evidence type="ECO:0000256" key="6">
    <source>
        <dbReference type="ARBA" id="ARBA00022786"/>
    </source>
</evidence>
<dbReference type="EC" id="2.3.2.27" evidence="2"/>